<evidence type="ECO:0000313" key="3">
    <source>
        <dbReference type="Proteomes" id="UP000324222"/>
    </source>
</evidence>
<dbReference type="AlphaFoldDB" id="A0A5B7GIG8"/>
<proteinExistence type="predicted"/>
<evidence type="ECO:0000256" key="1">
    <source>
        <dbReference type="SAM" id="MobiDB-lite"/>
    </source>
</evidence>
<gene>
    <name evidence="2" type="ORF">E2C01_050267</name>
</gene>
<reference evidence="2 3" key="1">
    <citation type="submission" date="2019-05" db="EMBL/GenBank/DDBJ databases">
        <title>Another draft genome of Portunus trituberculatus and its Hox gene families provides insights of decapod evolution.</title>
        <authorList>
            <person name="Jeong J.-H."/>
            <person name="Song I."/>
            <person name="Kim S."/>
            <person name="Choi T."/>
            <person name="Kim D."/>
            <person name="Ryu S."/>
            <person name="Kim W."/>
        </authorList>
    </citation>
    <scope>NUCLEOTIDE SEQUENCE [LARGE SCALE GENOMIC DNA]</scope>
    <source>
        <tissue evidence="2">Muscle</tissue>
    </source>
</reference>
<accession>A0A5B7GIG8</accession>
<name>A0A5B7GIG8_PORTR</name>
<dbReference type="EMBL" id="VSRR010013846">
    <property type="protein sequence ID" value="MPC56314.1"/>
    <property type="molecule type" value="Genomic_DNA"/>
</dbReference>
<sequence length="21" mass="2192">MYKRGHAGSSSAQPTLTTTTP</sequence>
<feature type="compositionally biased region" description="Polar residues" evidence="1">
    <location>
        <begin position="8"/>
        <end position="21"/>
    </location>
</feature>
<organism evidence="2 3">
    <name type="scientific">Portunus trituberculatus</name>
    <name type="common">Swimming crab</name>
    <name type="synonym">Neptunus trituberculatus</name>
    <dbReference type="NCBI Taxonomy" id="210409"/>
    <lineage>
        <taxon>Eukaryota</taxon>
        <taxon>Metazoa</taxon>
        <taxon>Ecdysozoa</taxon>
        <taxon>Arthropoda</taxon>
        <taxon>Crustacea</taxon>
        <taxon>Multicrustacea</taxon>
        <taxon>Malacostraca</taxon>
        <taxon>Eumalacostraca</taxon>
        <taxon>Eucarida</taxon>
        <taxon>Decapoda</taxon>
        <taxon>Pleocyemata</taxon>
        <taxon>Brachyura</taxon>
        <taxon>Eubrachyura</taxon>
        <taxon>Portunoidea</taxon>
        <taxon>Portunidae</taxon>
        <taxon>Portuninae</taxon>
        <taxon>Portunus</taxon>
    </lineage>
</organism>
<keyword evidence="3" id="KW-1185">Reference proteome</keyword>
<dbReference type="Proteomes" id="UP000324222">
    <property type="component" value="Unassembled WGS sequence"/>
</dbReference>
<evidence type="ECO:0000313" key="2">
    <source>
        <dbReference type="EMBL" id="MPC56314.1"/>
    </source>
</evidence>
<protein>
    <submittedName>
        <fullName evidence="2">Uncharacterized protein</fullName>
    </submittedName>
</protein>
<comment type="caution">
    <text evidence="2">The sequence shown here is derived from an EMBL/GenBank/DDBJ whole genome shotgun (WGS) entry which is preliminary data.</text>
</comment>
<feature type="region of interest" description="Disordered" evidence="1">
    <location>
        <begin position="1"/>
        <end position="21"/>
    </location>
</feature>